<dbReference type="InterPro" id="IPR036866">
    <property type="entry name" value="RibonucZ/Hydroxyglut_hydro"/>
</dbReference>
<dbReference type="Pfam" id="PF00753">
    <property type="entry name" value="Lactamase_B"/>
    <property type="match status" value="1"/>
</dbReference>
<reference evidence="5" key="1">
    <citation type="submission" date="2011-04" db="EMBL/GenBank/DDBJ databases">
        <title>The complete genome of Thermodesulfatator indicus DSM 15286.</title>
        <authorList>
            <person name="Lucas S."/>
            <person name="Copeland A."/>
            <person name="Lapidus A."/>
            <person name="Bruce D."/>
            <person name="Goodwin L."/>
            <person name="Pitluck S."/>
            <person name="Peters L."/>
            <person name="Kyrpides N."/>
            <person name="Mavromatis K."/>
            <person name="Pagani I."/>
            <person name="Ivanova N."/>
            <person name="Saunders L."/>
            <person name="Detter J.C."/>
            <person name="Tapia R."/>
            <person name="Han C."/>
            <person name="Land M."/>
            <person name="Hauser L."/>
            <person name="Markowitz V."/>
            <person name="Cheng J.-F."/>
            <person name="Hugenholtz P."/>
            <person name="Woyke T."/>
            <person name="Wu D."/>
            <person name="Spring S."/>
            <person name="Schroeder M."/>
            <person name="Brambilla E."/>
            <person name="Klenk H.-P."/>
            <person name="Eisen J.A."/>
        </authorList>
    </citation>
    <scope>NUCLEOTIDE SEQUENCE [LARGE SCALE GENOMIC DNA]</scope>
    <source>
        <strain evidence="5">DSM 15286 / JCM 11887 / CIR29812</strain>
    </source>
</reference>
<dbReference type="eggNOG" id="COG1236">
    <property type="taxonomic scope" value="Bacteria"/>
</dbReference>
<dbReference type="PaxDb" id="667014-Thein_1262"/>
<dbReference type="KEGG" id="tid:Thein_1262"/>
<dbReference type="Proteomes" id="UP000006793">
    <property type="component" value="Chromosome"/>
</dbReference>
<dbReference type="GO" id="GO:0004521">
    <property type="term" value="F:RNA endonuclease activity"/>
    <property type="evidence" value="ECO:0007669"/>
    <property type="project" value="TreeGrafter"/>
</dbReference>
<dbReference type="GO" id="GO:0016787">
    <property type="term" value="F:hydrolase activity"/>
    <property type="evidence" value="ECO:0007669"/>
    <property type="project" value="UniProtKB-KW"/>
</dbReference>
<dbReference type="InterPro" id="IPR001279">
    <property type="entry name" value="Metallo-B-lactamas"/>
</dbReference>
<dbReference type="InParanoid" id="F8A8P0"/>
<feature type="domain" description="Beta-Casp" evidence="3">
    <location>
        <begin position="229"/>
        <end position="354"/>
    </location>
</feature>
<dbReference type="InterPro" id="IPR050698">
    <property type="entry name" value="MBL"/>
</dbReference>
<dbReference type="Pfam" id="PF10996">
    <property type="entry name" value="Beta-Casp"/>
    <property type="match status" value="1"/>
</dbReference>
<name>F8A8P0_THEID</name>
<dbReference type="SUPFAM" id="SSF56281">
    <property type="entry name" value="Metallo-hydrolase/oxidoreductase"/>
    <property type="match status" value="1"/>
</dbReference>
<evidence type="ECO:0000313" key="4">
    <source>
        <dbReference type="EMBL" id="AEH45130.1"/>
    </source>
</evidence>
<dbReference type="EMBL" id="CP002683">
    <property type="protein sequence ID" value="AEH45130.1"/>
    <property type="molecule type" value="Genomic_DNA"/>
</dbReference>
<keyword evidence="5" id="KW-1185">Reference proteome</keyword>
<evidence type="ECO:0000313" key="5">
    <source>
        <dbReference type="Proteomes" id="UP000006793"/>
    </source>
</evidence>
<dbReference type="STRING" id="667014.Thein_1262"/>
<sequence>MGSLTFVGACGSVTGSSYLLESKGKKILIDCGLYQEEDFISFNESFPFSPKDIDYVILTHAHLDHSGRLLELVRDGFRGEILTTKPTIELLDIVLNDRLHLEPHIGLRNLPEKVQELCWAFTYGEMVDIPGDIHFRFQDAGHILGAANVELWCEGKKFVFSGDIGRQGTPIIRDPTPIKEADYVIMESTYGGRHHPPFSLAKRQLKAIVELAQKLRARVFIPSFAIGRTQELLYFFNELVEDGEIKPLPVIVDSPMALKVTKVYARHTELYDEEALDRLARGDRIFSFPLLFSAISREASRRIDELKPPYVVIAGSGMVTGGRIVEHLKRHLSSRKTFVVFVGYQAKGTPGRAILERLPRVKLDHTTVENRARIFRIEAFSAHADHSELLSWLGNFQEKPKRVFLTHGEPAARGKLLKAIRERYDLTVEAPSLNRKFVF</sequence>
<reference evidence="4 5" key="2">
    <citation type="journal article" date="2012" name="Stand. Genomic Sci.">
        <title>Complete genome sequence of the thermophilic sulfate-reducing ocean bacterium Thermodesulfatator indicus type strain (CIR29812(T)).</title>
        <authorList>
            <person name="Anderson I."/>
            <person name="Saunders E."/>
            <person name="Lapidus A."/>
            <person name="Nolan M."/>
            <person name="Lucas S."/>
            <person name="Tice H."/>
            <person name="Del Rio T.G."/>
            <person name="Cheng J.F."/>
            <person name="Han C."/>
            <person name="Tapia R."/>
            <person name="Goodwin L.A."/>
            <person name="Pitluck S."/>
            <person name="Liolios K."/>
            <person name="Mavromatis K."/>
            <person name="Pagani I."/>
            <person name="Ivanova N."/>
            <person name="Mikhailova N."/>
            <person name="Pati A."/>
            <person name="Chen A."/>
            <person name="Palaniappan K."/>
            <person name="Land M."/>
            <person name="Hauser L."/>
            <person name="Jeffries C.D."/>
            <person name="Chang Y.J."/>
            <person name="Brambilla E.M."/>
            <person name="Rohde M."/>
            <person name="Spring S."/>
            <person name="Goker M."/>
            <person name="Detter J.C."/>
            <person name="Woyke T."/>
            <person name="Bristow J."/>
            <person name="Eisen J.A."/>
            <person name="Markowitz V."/>
            <person name="Hugenholtz P."/>
            <person name="Kyrpides N.C."/>
            <person name="Klenk H.P."/>
        </authorList>
    </citation>
    <scope>NUCLEOTIDE SEQUENCE [LARGE SCALE GENOMIC DNA]</scope>
    <source>
        <strain evidence="5">DSM 15286 / JCM 11887 / CIR29812</strain>
    </source>
</reference>
<organism evidence="4 5">
    <name type="scientific">Thermodesulfatator indicus (strain DSM 15286 / JCM 11887 / CIR29812)</name>
    <dbReference type="NCBI Taxonomy" id="667014"/>
    <lineage>
        <taxon>Bacteria</taxon>
        <taxon>Pseudomonadati</taxon>
        <taxon>Thermodesulfobacteriota</taxon>
        <taxon>Thermodesulfobacteria</taxon>
        <taxon>Thermodesulfobacteriales</taxon>
        <taxon>Thermodesulfatatoraceae</taxon>
        <taxon>Thermodesulfatator</taxon>
    </lineage>
</organism>
<evidence type="ECO:0000259" key="2">
    <source>
        <dbReference type="SMART" id="SM00849"/>
    </source>
</evidence>
<dbReference type="PATRIC" id="fig|667014.3.peg.1300"/>
<dbReference type="InterPro" id="IPR022712">
    <property type="entry name" value="Beta_Casp"/>
</dbReference>
<dbReference type="Gene3D" id="3.60.15.10">
    <property type="entry name" value="Ribonuclease Z/Hydroxyacylglutathione hydrolase-like"/>
    <property type="match status" value="1"/>
</dbReference>
<dbReference type="Pfam" id="PF07521">
    <property type="entry name" value="RMMBL"/>
    <property type="match status" value="1"/>
</dbReference>
<dbReference type="SMART" id="SM00849">
    <property type="entry name" value="Lactamase_B"/>
    <property type="match status" value="1"/>
</dbReference>
<dbReference type="Gene3D" id="3.40.50.10890">
    <property type="match status" value="1"/>
</dbReference>
<dbReference type="CDD" id="cd16295">
    <property type="entry name" value="TTHA0252-CPSF-like_MBL-fold"/>
    <property type="match status" value="1"/>
</dbReference>
<dbReference type="SMART" id="SM01027">
    <property type="entry name" value="Beta-Casp"/>
    <property type="match status" value="1"/>
</dbReference>
<dbReference type="PANTHER" id="PTHR11203">
    <property type="entry name" value="CLEAVAGE AND POLYADENYLATION SPECIFICITY FACTOR FAMILY MEMBER"/>
    <property type="match status" value="1"/>
</dbReference>
<gene>
    <name evidence="4" type="ordered locus">Thein_1262</name>
</gene>
<dbReference type="RefSeq" id="WP_013907872.1">
    <property type="nucleotide sequence ID" value="NC_015681.1"/>
</dbReference>
<dbReference type="HOGENOM" id="CLU_009673_5_2_0"/>
<proteinExistence type="predicted"/>
<dbReference type="PANTHER" id="PTHR11203:SF37">
    <property type="entry name" value="INTEGRATOR COMPLEX SUBUNIT 11"/>
    <property type="match status" value="1"/>
</dbReference>
<dbReference type="OrthoDB" id="9803916at2"/>
<evidence type="ECO:0000256" key="1">
    <source>
        <dbReference type="ARBA" id="ARBA00022801"/>
    </source>
</evidence>
<dbReference type="InterPro" id="IPR011108">
    <property type="entry name" value="RMMBL"/>
</dbReference>
<evidence type="ECO:0000259" key="3">
    <source>
        <dbReference type="SMART" id="SM01027"/>
    </source>
</evidence>
<feature type="domain" description="Metallo-beta-lactamase" evidence="2">
    <location>
        <begin position="14"/>
        <end position="224"/>
    </location>
</feature>
<dbReference type="AlphaFoldDB" id="F8A8P0"/>
<keyword evidence="1" id="KW-0378">Hydrolase</keyword>
<accession>F8A8P0</accession>
<protein>
    <submittedName>
        <fullName evidence="4">RNA-metabolising metallo-beta-lactamase</fullName>
    </submittedName>
</protein>